<evidence type="ECO:0000313" key="1">
    <source>
        <dbReference type="EMBL" id="MFC5423050.1"/>
    </source>
</evidence>
<comment type="caution">
    <text evidence="1">The sequence shown here is derived from an EMBL/GenBank/DDBJ whole genome shotgun (WGS) entry which is preliminary data.</text>
</comment>
<keyword evidence="2" id="KW-1185">Reference proteome</keyword>
<organism evidence="1 2">
    <name type="scientific">Bosea eneae</name>
    <dbReference type="NCBI Taxonomy" id="151454"/>
    <lineage>
        <taxon>Bacteria</taxon>
        <taxon>Pseudomonadati</taxon>
        <taxon>Pseudomonadota</taxon>
        <taxon>Alphaproteobacteria</taxon>
        <taxon>Hyphomicrobiales</taxon>
        <taxon>Boseaceae</taxon>
        <taxon>Bosea</taxon>
    </lineage>
</organism>
<gene>
    <name evidence="1" type="ORF">ACFPOB_26220</name>
</gene>
<dbReference type="RefSeq" id="WP_377801244.1">
    <property type="nucleotide sequence ID" value="NZ_JBHSLW010000056.1"/>
</dbReference>
<reference evidence="2" key="1">
    <citation type="journal article" date="2019" name="Int. J. Syst. Evol. Microbiol.">
        <title>The Global Catalogue of Microorganisms (GCM) 10K type strain sequencing project: providing services to taxonomists for standard genome sequencing and annotation.</title>
        <authorList>
            <consortium name="The Broad Institute Genomics Platform"/>
            <consortium name="The Broad Institute Genome Sequencing Center for Infectious Disease"/>
            <person name="Wu L."/>
            <person name="Ma J."/>
        </authorList>
    </citation>
    <scope>NUCLEOTIDE SEQUENCE [LARGE SCALE GENOMIC DNA]</scope>
    <source>
        <strain evidence="2">NCAIM B.01391</strain>
    </source>
</reference>
<dbReference type="EMBL" id="JBHSLW010000056">
    <property type="protein sequence ID" value="MFC5423050.1"/>
    <property type="molecule type" value="Genomic_DNA"/>
</dbReference>
<evidence type="ECO:0000313" key="2">
    <source>
        <dbReference type="Proteomes" id="UP001596053"/>
    </source>
</evidence>
<proteinExistence type="predicted"/>
<sequence length="208" mass="22565">MAKVVDAGTLAQLRAGQIARIEMMLFDFPAPTGQKAFFSGQGEFTWSGITFRGAGNLFQLSAIGGVSDGTAVGLAIRLNGDARAGLDASVFASIETIQYRNAPVLVWRGYLHPTTYALLSVEPVFRGRLDTIEHNVTEGGDVYMQAAVESGAIDLGRSGYRMRTDADQRLIDPSDGSLRHVQSTVSQEVKWGKIPKPEKKPKKKFGIF</sequence>
<accession>A0ABW0J0D8</accession>
<protein>
    <submittedName>
        <fullName evidence="1">Uncharacterized protein</fullName>
    </submittedName>
</protein>
<name>A0ABW0J0D8_9HYPH</name>
<dbReference type="Proteomes" id="UP001596053">
    <property type="component" value="Unassembled WGS sequence"/>
</dbReference>